<evidence type="ECO:0000259" key="7">
    <source>
        <dbReference type="PROSITE" id="PS50850"/>
    </source>
</evidence>
<evidence type="ECO:0000313" key="8">
    <source>
        <dbReference type="EMBL" id="MDE47225.1"/>
    </source>
</evidence>
<feature type="transmembrane region" description="Helical" evidence="6">
    <location>
        <begin position="297"/>
        <end position="316"/>
    </location>
</feature>
<gene>
    <name evidence="8" type="primary">oct-1</name>
    <name evidence="8" type="ORF">g.15374</name>
</gene>
<dbReference type="PROSITE" id="PS50850">
    <property type="entry name" value="MFS"/>
    <property type="match status" value="1"/>
</dbReference>
<evidence type="ECO:0000256" key="3">
    <source>
        <dbReference type="ARBA" id="ARBA00022989"/>
    </source>
</evidence>
<name>A0A6G1S9Q0_9ACAR</name>
<dbReference type="InterPro" id="IPR005828">
    <property type="entry name" value="MFS_sugar_transport-like"/>
</dbReference>
<evidence type="ECO:0000256" key="6">
    <source>
        <dbReference type="SAM" id="Phobius"/>
    </source>
</evidence>
<feature type="compositionally biased region" description="Basic and acidic residues" evidence="5">
    <location>
        <begin position="1"/>
        <end position="21"/>
    </location>
</feature>
<dbReference type="GO" id="GO:0022857">
    <property type="term" value="F:transmembrane transporter activity"/>
    <property type="evidence" value="ECO:0007669"/>
    <property type="project" value="InterPro"/>
</dbReference>
<dbReference type="Gene3D" id="1.20.1250.20">
    <property type="entry name" value="MFS general substrate transporter like domains"/>
    <property type="match status" value="1"/>
</dbReference>
<keyword evidence="4 6" id="KW-0472">Membrane</keyword>
<keyword evidence="3 6" id="KW-1133">Transmembrane helix</keyword>
<comment type="subcellular location">
    <subcellularLocation>
        <location evidence="1">Membrane</location>
        <topology evidence="1">Multi-pass membrane protein</topology>
    </subcellularLocation>
</comment>
<feature type="transmembrane region" description="Helical" evidence="6">
    <location>
        <begin position="540"/>
        <end position="563"/>
    </location>
</feature>
<sequence length="688" mass="76700">MSLNHLDHTNTNDSKTSRRAQDSSYYELQLRAGKEAQNGLAIAKVQDDSPSDDTPDIKVSNIIGDFGVYQIAVIIFAALRALSCALDGLSGPFLSPNVKHFQCIGCGPITQSNISNTTSVCSISIDQKRYDLDSSQCYFYNTDALGQQRIDCDNWSYEFPENDRFMRSLTIEQNLICDREWLKSLSNSMYFVGATLGLLFWGVISDKYGRKTAYVCSHFVTLIFGFSALFANSMTTYIMLRAINSFGMIGELIPRSIQLEIVATEYRFVCSVICQIGWAMGIILVPALSYINPDYRFILSVPVGISFLMLPWLFYLPESARWLITSKQYAKARKELRRAARINGKLTDDIDQKIERYNKQVLREESSSTGGRERLGLARSIMAIFTNLHLLKDTLSVFILLFIAEVVYFSLTLNVADLSGSLYVNYVISGLSELVSIACCGTLLAYLSRRMCLSLLLLASTVSYLLLALVNIYEEHLSMTVILGVNAFGKLTAIGNLMVIILVSQEIFPTVIRQFGTSLCITIGKAGSAVAPFTHELGQIIGQSWCFAMFSLLCLSCAIIPFIMSETGDKELPDTVVDVENGVSKSDKKRRKMANASPGKQYVAQHEPNGPITSLKYEQDLNNNNLVDIQKNNNSVKQQEIEDYLNNNDPNNNSRHNGVPDSSSTNTNWTGNDNNNNRHHGSENQDSR</sequence>
<dbReference type="Pfam" id="PF00083">
    <property type="entry name" value="Sugar_tr"/>
    <property type="match status" value="1"/>
</dbReference>
<dbReference type="AlphaFoldDB" id="A0A6G1S9Q0"/>
<feature type="compositionally biased region" description="Low complexity" evidence="5">
    <location>
        <begin position="646"/>
        <end position="675"/>
    </location>
</feature>
<reference evidence="8" key="1">
    <citation type="submission" date="2018-10" db="EMBL/GenBank/DDBJ databases">
        <title>Transcriptome assembly of Aceria tosichella (Wheat curl mite) Type 2.</title>
        <authorList>
            <person name="Scully E.D."/>
            <person name="Geib S.M."/>
            <person name="Palmer N.A."/>
            <person name="Gupta A.K."/>
            <person name="Sarath G."/>
            <person name="Tatineni S."/>
        </authorList>
    </citation>
    <scope>NUCLEOTIDE SEQUENCE</scope>
    <source>
        <strain evidence="8">LincolnNE</strain>
    </source>
</reference>
<dbReference type="PANTHER" id="PTHR24064">
    <property type="entry name" value="SOLUTE CARRIER FAMILY 22 MEMBER"/>
    <property type="match status" value="1"/>
</dbReference>
<evidence type="ECO:0000256" key="1">
    <source>
        <dbReference type="ARBA" id="ARBA00004141"/>
    </source>
</evidence>
<feature type="transmembrane region" description="Helical" evidence="6">
    <location>
        <begin position="188"/>
        <end position="205"/>
    </location>
</feature>
<feature type="transmembrane region" description="Helical" evidence="6">
    <location>
        <begin position="212"/>
        <end position="231"/>
    </location>
</feature>
<feature type="transmembrane region" description="Helical" evidence="6">
    <location>
        <begin position="390"/>
        <end position="411"/>
    </location>
</feature>
<evidence type="ECO:0000256" key="2">
    <source>
        <dbReference type="ARBA" id="ARBA00022692"/>
    </source>
</evidence>
<evidence type="ECO:0000256" key="5">
    <source>
        <dbReference type="SAM" id="MobiDB-lite"/>
    </source>
</evidence>
<feature type="region of interest" description="Disordered" evidence="5">
    <location>
        <begin position="1"/>
        <end position="22"/>
    </location>
</feature>
<organism evidence="8">
    <name type="scientific">Aceria tosichella</name>
    <name type="common">wheat curl mite</name>
    <dbReference type="NCBI Taxonomy" id="561515"/>
    <lineage>
        <taxon>Eukaryota</taxon>
        <taxon>Metazoa</taxon>
        <taxon>Ecdysozoa</taxon>
        <taxon>Arthropoda</taxon>
        <taxon>Chelicerata</taxon>
        <taxon>Arachnida</taxon>
        <taxon>Acari</taxon>
        <taxon>Acariformes</taxon>
        <taxon>Trombidiformes</taxon>
        <taxon>Prostigmata</taxon>
        <taxon>Eupodina</taxon>
        <taxon>Eriophyoidea</taxon>
        <taxon>Eriophyidae</taxon>
        <taxon>Eriophyinae</taxon>
        <taxon>Aceriini</taxon>
        <taxon>Aceria</taxon>
    </lineage>
</organism>
<dbReference type="InterPro" id="IPR020846">
    <property type="entry name" value="MFS_dom"/>
</dbReference>
<keyword evidence="2 6" id="KW-0812">Transmembrane</keyword>
<protein>
    <submittedName>
        <fullName evidence="8">Organic cation transporter 1</fullName>
    </submittedName>
</protein>
<feature type="region of interest" description="Disordered" evidence="5">
    <location>
        <begin position="583"/>
        <end position="612"/>
    </location>
</feature>
<feature type="domain" description="Major facilitator superfamily (MFS) profile" evidence="7">
    <location>
        <begin position="117"/>
        <end position="569"/>
    </location>
</feature>
<feature type="transmembrane region" description="Helical" evidence="6">
    <location>
        <begin position="423"/>
        <end position="446"/>
    </location>
</feature>
<dbReference type="InterPro" id="IPR036259">
    <property type="entry name" value="MFS_trans_sf"/>
</dbReference>
<proteinExistence type="predicted"/>
<evidence type="ECO:0000256" key="4">
    <source>
        <dbReference type="ARBA" id="ARBA00023136"/>
    </source>
</evidence>
<feature type="transmembrane region" description="Helical" evidence="6">
    <location>
        <begin position="453"/>
        <end position="473"/>
    </location>
</feature>
<accession>A0A6G1S9Q0</accession>
<dbReference type="SUPFAM" id="SSF103473">
    <property type="entry name" value="MFS general substrate transporter"/>
    <property type="match status" value="1"/>
</dbReference>
<feature type="region of interest" description="Disordered" evidence="5">
    <location>
        <begin position="644"/>
        <end position="688"/>
    </location>
</feature>
<dbReference type="GO" id="GO:0016020">
    <property type="term" value="C:membrane"/>
    <property type="evidence" value="ECO:0007669"/>
    <property type="project" value="UniProtKB-SubCell"/>
</dbReference>
<feature type="transmembrane region" description="Helical" evidence="6">
    <location>
        <begin position="266"/>
        <end position="291"/>
    </location>
</feature>
<feature type="transmembrane region" description="Helical" evidence="6">
    <location>
        <begin position="479"/>
        <end position="503"/>
    </location>
</feature>
<dbReference type="EMBL" id="GGYP01002454">
    <property type="protein sequence ID" value="MDE47225.1"/>
    <property type="molecule type" value="Transcribed_RNA"/>
</dbReference>